<organism evidence="2 3">
    <name type="scientific">Oikopleura dioica</name>
    <name type="common">Tunicate</name>
    <dbReference type="NCBI Taxonomy" id="34765"/>
    <lineage>
        <taxon>Eukaryota</taxon>
        <taxon>Metazoa</taxon>
        <taxon>Chordata</taxon>
        <taxon>Tunicata</taxon>
        <taxon>Appendicularia</taxon>
        <taxon>Copelata</taxon>
        <taxon>Oikopleuridae</taxon>
        <taxon>Oikopleura</taxon>
    </lineage>
</organism>
<feature type="compositionally biased region" description="Acidic residues" evidence="1">
    <location>
        <begin position="31"/>
        <end position="58"/>
    </location>
</feature>
<gene>
    <name evidence="2" type="ORF">OKIOD_LOCUS13240</name>
</gene>
<keyword evidence="3" id="KW-1185">Reference proteome</keyword>
<dbReference type="Proteomes" id="UP001158576">
    <property type="component" value="Chromosome 2"/>
</dbReference>
<reference evidence="2 3" key="1">
    <citation type="submission" date="2021-04" db="EMBL/GenBank/DDBJ databases">
        <authorList>
            <person name="Bliznina A."/>
        </authorList>
    </citation>
    <scope>NUCLEOTIDE SEQUENCE [LARGE SCALE GENOMIC DNA]</scope>
</reference>
<feature type="region of interest" description="Disordered" evidence="1">
    <location>
        <begin position="1"/>
        <end position="107"/>
    </location>
</feature>
<evidence type="ECO:0000313" key="2">
    <source>
        <dbReference type="EMBL" id="CAG5110024.1"/>
    </source>
</evidence>
<sequence length="193" mass="22331">MEVDNESSNSSSPAQENQEVQEVNPPSNEAESTDVEPMEQGEEAEEFEGPQYLPDEEQPPAILPSSTGVIGDGQPEPGTVPEDMYPSSSDEEEDQQRKEEWERAGVKNSLRKYRIDDKKALEVLNKHITRMGTMYMWGKTPRGIERRWHDYWPQPDRECRSELCPCRNVELSSKKCKCRKCERLRIDPISRDW</sequence>
<evidence type="ECO:0000313" key="3">
    <source>
        <dbReference type="Proteomes" id="UP001158576"/>
    </source>
</evidence>
<protein>
    <submittedName>
        <fullName evidence="2">Oidioi.mRNA.OKI2018_I69.chr2.g4475.t1.cds</fullName>
    </submittedName>
</protein>
<feature type="compositionally biased region" description="Basic and acidic residues" evidence="1">
    <location>
        <begin position="95"/>
        <end position="105"/>
    </location>
</feature>
<name>A0ABN7T313_OIKDI</name>
<evidence type="ECO:0000256" key="1">
    <source>
        <dbReference type="SAM" id="MobiDB-lite"/>
    </source>
</evidence>
<dbReference type="EMBL" id="OU015567">
    <property type="protein sequence ID" value="CAG5110024.1"/>
    <property type="molecule type" value="Genomic_DNA"/>
</dbReference>
<proteinExistence type="predicted"/>
<feature type="compositionally biased region" description="Polar residues" evidence="1">
    <location>
        <begin position="1"/>
        <end position="30"/>
    </location>
</feature>
<accession>A0ABN7T313</accession>